<evidence type="ECO:0000313" key="1">
    <source>
        <dbReference type="EMBL" id="RUP50944.1"/>
    </source>
</evidence>
<reference evidence="1 2" key="1">
    <citation type="journal article" date="2018" name="New Phytol.">
        <title>Phylogenomics of Endogonaceae and evolution of mycorrhizas within Mucoromycota.</title>
        <authorList>
            <person name="Chang Y."/>
            <person name="Desiro A."/>
            <person name="Na H."/>
            <person name="Sandor L."/>
            <person name="Lipzen A."/>
            <person name="Clum A."/>
            <person name="Barry K."/>
            <person name="Grigoriev I.V."/>
            <person name="Martin F.M."/>
            <person name="Stajich J.E."/>
            <person name="Smith M.E."/>
            <person name="Bonito G."/>
            <person name="Spatafora J.W."/>
        </authorList>
    </citation>
    <scope>NUCLEOTIDE SEQUENCE [LARGE SCALE GENOMIC DNA]</scope>
    <source>
        <strain evidence="1 2">GMNB39</strain>
    </source>
</reference>
<proteinExistence type="predicted"/>
<keyword evidence="2" id="KW-1185">Reference proteome</keyword>
<dbReference type="Proteomes" id="UP000268093">
    <property type="component" value="Unassembled WGS sequence"/>
</dbReference>
<gene>
    <name evidence="1" type="ORF">BC936DRAFT_136984</name>
</gene>
<evidence type="ECO:0000313" key="2">
    <source>
        <dbReference type="Proteomes" id="UP000268093"/>
    </source>
</evidence>
<protein>
    <submittedName>
        <fullName evidence="1">Uncharacterized protein</fullName>
    </submittedName>
</protein>
<comment type="caution">
    <text evidence="1">The sequence shown here is derived from an EMBL/GenBank/DDBJ whole genome shotgun (WGS) entry which is preliminary data.</text>
</comment>
<dbReference type="AlphaFoldDB" id="A0A433DJ86"/>
<dbReference type="EMBL" id="RBNI01001067">
    <property type="protein sequence ID" value="RUP50944.1"/>
    <property type="molecule type" value="Genomic_DNA"/>
</dbReference>
<organism evidence="1 2">
    <name type="scientific">Jimgerdemannia flammicorona</name>
    <dbReference type="NCBI Taxonomy" id="994334"/>
    <lineage>
        <taxon>Eukaryota</taxon>
        <taxon>Fungi</taxon>
        <taxon>Fungi incertae sedis</taxon>
        <taxon>Mucoromycota</taxon>
        <taxon>Mucoromycotina</taxon>
        <taxon>Endogonomycetes</taxon>
        <taxon>Endogonales</taxon>
        <taxon>Endogonaceae</taxon>
        <taxon>Jimgerdemannia</taxon>
    </lineage>
</organism>
<name>A0A433DJ86_9FUNG</name>
<accession>A0A433DJ86</accession>
<sequence length="115" mass="12770">MTVFQRIVGHHCQGLYPSNGDCSTRDALRRPCVAANLSSVLSAVWASVLGYQDYKGGWRRWDVIVGGTYLCSCGPTEMDEWSTVQHTKLSMLKAANETEHLTNLFIPLTPSTAHR</sequence>